<dbReference type="PANTHER" id="PTHR43227">
    <property type="entry name" value="BLL4140 PROTEIN"/>
    <property type="match status" value="1"/>
</dbReference>
<evidence type="ECO:0000259" key="8">
    <source>
        <dbReference type="PROSITE" id="PS50928"/>
    </source>
</evidence>
<keyword evidence="6 7" id="KW-0472">Membrane</keyword>
<feature type="transmembrane region" description="Helical" evidence="7">
    <location>
        <begin position="235"/>
        <end position="256"/>
    </location>
</feature>
<feature type="transmembrane region" description="Helical" evidence="7">
    <location>
        <begin position="31"/>
        <end position="53"/>
    </location>
</feature>
<dbReference type="InterPro" id="IPR035906">
    <property type="entry name" value="MetI-like_sf"/>
</dbReference>
<evidence type="ECO:0000256" key="4">
    <source>
        <dbReference type="ARBA" id="ARBA00022692"/>
    </source>
</evidence>
<keyword evidence="4 7" id="KW-0812">Transmembrane</keyword>
<keyword evidence="10" id="KW-1185">Reference proteome</keyword>
<accession>A0A1H2HAE1</accession>
<dbReference type="Gene3D" id="1.10.3720.10">
    <property type="entry name" value="MetI-like"/>
    <property type="match status" value="1"/>
</dbReference>
<protein>
    <submittedName>
        <fullName evidence="9">Multiple sugar transport system permease protein</fullName>
    </submittedName>
</protein>
<dbReference type="SUPFAM" id="SSF161098">
    <property type="entry name" value="MetI-like"/>
    <property type="match status" value="1"/>
</dbReference>
<evidence type="ECO:0000313" key="9">
    <source>
        <dbReference type="EMBL" id="SDU28830.1"/>
    </source>
</evidence>
<feature type="transmembrane region" description="Helical" evidence="7">
    <location>
        <begin position="276"/>
        <end position="299"/>
    </location>
</feature>
<dbReference type="InterPro" id="IPR050809">
    <property type="entry name" value="UgpAE/MalFG_permease"/>
</dbReference>
<evidence type="ECO:0000256" key="1">
    <source>
        <dbReference type="ARBA" id="ARBA00004651"/>
    </source>
</evidence>
<evidence type="ECO:0000256" key="3">
    <source>
        <dbReference type="ARBA" id="ARBA00022475"/>
    </source>
</evidence>
<feature type="transmembrane region" description="Helical" evidence="7">
    <location>
        <begin position="176"/>
        <end position="199"/>
    </location>
</feature>
<dbReference type="STRING" id="419479.SAMN04488563_0930"/>
<name>A0A1H2HAE1_9ACTN</name>
<dbReference type="InterPro" id="IPR000515">
    <property type="entry name" value="MetI-like"/>
</dbReference>
<dbReference type="Proteomes" id="UP000182977">
    <property type="component" value="Chromosome I"/>
</dbReference>
<dbReference type="RefSeq" id="WP_052762176.1">
    <property type="nucleotide sequence ID" value="NZ_KQ061220.1"/>
</dbReference>
<dbReference type="GO" id="GO:0005886">
    <property type="term" value="C:plasma membrane"/>
    <property type="evidence" value="ECO:0007669"/>
    <property type="project" value="UniProtKB-SubCell"/>
</dbReference>
<evidence type="ECO:0000313" key="10">
    <source>
        <dbReference type="Proteomes" id="UP000182977"/>
    </source>
</evidence>
<evidence type="ECO:0000256" key="2">
    <source>
        <dbReference type="ARBA" id="ARBA00022448"/>
    </source>
</evidence>
<keyword evidence="5 7" id="KW-1133">Transmembrane helix</keyword>
<proteinExistence type="inferred from homology"/>
<dbReference type="CDD" id="cd06261">
    <property type="entry name" value="TM_PBP2"/>
    <property type="match status" value="1"/>
</dbReference>
<evidence type="ECO:0000256" key="5">
    <source>
        <dbReference type="ARBA" id="ARBA00022989"/>
    </source>
</evidence>
<evidence type="ECO:0000256" key="6">
    <source>
        <dbReference type="ARBA" id="ARBA00023136"/>
    </source>
</evidence>
<feature type="domain" description="ABC transmembrane type-1" evidence="8">
    <location>
        <begin position="89"/>
        <end position="303"/>
    </location>
</feature>
<dbReference type="PANTHER" id="PTHR43227:SF11">
    <property type="entry name" value="BLL4140 PROTEIN"/>
    <property type="match status" value="1"/>
</dbReference>
<organism evidence="9 10">
    <name type="scientific">Jiangella alkaliphila</name>
    <dbReference type="NCBI Taxonomy" id="419479"/>
    <lineage>
        <taxon>Bacteria</taxon>
        <taxon>Bacillati</taxon>
        <taxon>Actinomycetota</taxon>
        <taxon>Actinomycetes</taxon>
        <taxon>Jiangellales</taxon>
        <taxon>Jiangellaceae</taxon>
        <taxon>Jiangella</taxon>
    </lineage>
</organism>
<sequence length="313" mass="34519">MASPVLREPAAPPAHQTPSSRVWWRTRTFQGAMYAAPAALFVLLLFVVPLLLVGQMSASEWPLLQGGQGINLPHNYTGIADDRLFWPAVGFTLKYTLIVVVVLLVLSMGMALLVQERRRGVGLLRTAYFLPVSLGLASASLLFWGFYSPQIGPIDPILEWLGIIDEPIRWIGTPNMALFSSIVLVVWKFAGFFMLILMVGLQSIPTEVYEAARVDGASKVQSFFRITLPLLRPSIALCLIISVTGSLLAFDQFFILTNGGPDNSTTTVVMMIYREAFRRFDLGSAAALSVVVLLVLLVINIAQFRYLRRGADD</sequence>
<keyword evidence="3" id="KW-1003">Cell membrane</keyword>
<comment type="subcellular location">
    <subcellularLocation>
        <location evidence="1 7">Cell membrane</location>
        <topology evidence="1 7">Multi-pass membrane protein</topology>
    </subcellularLocation>
</comment>
<dbReference type="PROSITE" id="PS50928">
    <property type="entry name" value="ABC_TM1"/>
    <property type="match status" value="1"/>
</dbReference>
<dbReference type="AlphaFoldDB" id="A0A1H2HAE1"/>
<feature type="transmembrane region" description="Helical" evidence="7">
    <location>
        <begin position="95"/>
        <end position="114"/>
    </location>
</feature>
<keyword evidence="2 7" id="KW-0813">Transport</keyword>
<evidence type="ECO:0000256" key="7">
    <source>
        <dbReference type="RuleBase" id="RU363032"/>
    </source>
</evidence>
<dbReference type="Pfam" id="PF00528">
    <property type="entry name" value="BPD_transp_1"/>
    <property type="match status" value="1"/>
</dbReference>
<keyword evidence="9" id="KW-0762">Sugar transport</keyword>
<comment type="similarity">
    <text evidence="7">Belongs to the binding-protein-dependent transport system permease family.</text>
</comment>
<dbReference type="EMBL" id="LT629791">
    <property type="protein sequence ID" value="SDU28830.1"/>
    <property type="molecule type" value="Genomic_DNA"/>
</dbReference>
<gene>
    <name evidence="9" type="ORF">SAMN04488563_0930</name>
</gene>
<dbReference type="GO" id="GO:0055085">
    <property type="term" value="P:transmembrane transport"/>
    <property type="evidence" value="ECO:0007669"/>
    <property type="project" value="InterPro"/>
</dbReference>
<feature type="transmembrane region" description="Helical" evidence="7">
    <location>
        <begin position="126"/>
        <end position="147"/>
    </location>
</feature>
<reference evidence="10" key="1">
    <citation type="submission" date="2016-10" db="EMBL/GenBank/DDBJ databases">
        <authorList>
            <person name="Varghese N."/>
            <person name="Submissions S."/>
        </authorList>
    </citation>
    <scope>NUCLEOTIDE SEQUENCE [LARGE SCALE GENOMIC DNA]</scope>
    <source>
        <strain evidence="10">DSM 45079</strain>
    </source>
</reference>